<dbReference type="GO" id="GO:0030151">
    <property type="term" value="F:molybdenum ion binding"/>
    <property type="evidence" value="ECO:0007669"/>
    <property type="project" value="InterPro"/>
</dbReference>
<comment type="caution">
    <text evidence="2">The sequence shown here is derived from an EMBL/GenBank/DDBJ whole genome shotgun (WGS) entry which is preliminary data.</text>
</comment>
<dbReference type="Proteomes" id="UP000240739">
    <property type="component" value="Unassembled WGS sequence"/>
</dbReference>
<dbReference type="OrthoDB" id="192945at2"/>
<keyword evidence="3" id="KW-1185">Reference proteome</keyword>
<name>A0A2T4UE04_9ACTN</name>
<dbReference type="GO" id="GO:0030170">
    <property type="term" value="F:pyridoxal phosphate binding"/>
    <property type="evidence" value="ECO:0007669"/>
    <property type="project" value="InterPro"/>
</dbReference>
<dbReference type="SUPFAM" id="SSF50800">
    <property type="entry name" value="PK beta-barrel domain-like"/>
    <property type="match status" value="1"/>
</dbReference>
<dbReference type="InterPro" id="IPR005302">
    <property type="entry name" value="MoCF_Sase_C"/>
</dbReference>
<dbReference type="GO" id="GO:0003824">
    <property type="term" value="F:catalytic activity"/>
    <property type="evidence" value="ECO:0007669"/>
    <property type="project" value="InterPro"/>
</dbReference>
<accession>A0A2T4UE04</accession>
<organism evidence="2 3">
    <name type="scientific">Paraconexibacter algicola</name>
    <dbReference type="NCBI Taxonomy" id="2133960"/>
    <lineage>
        <taxon>Bacteria</taxon>
        <taxon>Bacillati</taxon>
        <taxon>Actinomycetota</taxon>
        <taxon>Thermoleophilia</taxon>
        <taxon>Solirubrobacterales</taxon>
        <taxon>Paraconexibacteraceae</taxon>
        <taxon>Paraconexibacter</taxon>
    </lineage>
</organism>
<evidence type="ECO:0000313" key="3">
    <source>
        <dbReference type="Proteomes" id="UP000240739"/>
    </source>
</evidence>
<protein>
    <recommendedName>
        <fullName evidence="1">MOSC domain-containing protein</fullName>
    </recommendedName>
</protein>
<evidence type="ECO:0000259" key="1">
    <source>
        <dbReference type="PROSITE" id="PS51340"/>
    </source>
</evidence>
<dbReference type="RefSeq" id="WP_107570748.1">
    <property type="nucleotide sequence ID" value="NZ_PYYB01000003.1"/>
</dbReference>
<dbReference type="InterPro" id="IPR052716">
    <property type="entry name" value="MOSC_domain"/>
</dbReference>
<dbReference type="PROSITE" id="PS51340">
    <property type="entry name" value="MOSC"/>
    <property type="match status" value="1"/>
</dbReference>
<gene>
    <name evidence="2" type="ORF">C7Y72_18925</name>
</gene>
<dbReference type="Gene3D" id="2.40.33.20">
    <property type="entry name" value="PK beta-barrel domain-like"/>
    <property type="match status" value="1"/>
</dbReference>
<feature type="domain" description="MOSC" evidence="1">
    <location>
        <begin position="157"/>
        <end position="290"/>
    </location>
</feature>
<proteinExistence type="predicted"/>
<dbReference type="PANTHER" id="PTHR36930">
    <property type="entry name" value="METAL-SULFUR CLUSTER BIOSYNTHESIS PROTEINS YUAD-RELATED"/>
    <property type="match status" value="1"/>
</dbReference>
<reference evidence="2 3" key="1">
    <citation type="submission" date="2018-03" db="EMBL/GenBank/DDBJ databases">
        <title>Aquarubrobacter algicola gen. nov., sp. nov., a novel actinobacterium isolated from shallow eutrophic lake during the end of cyanobacterial harmful algal blooms.</title>
        <authorList>
            <person name="Chun S.J."/>
        </authorList>
    </citation>
    <scope>NUCLEOTIDE SEQUENCE [LARGE SCALE GENOMIC DNA]</scope>
    <source>
        <strain evidence="2 3">Seoho-28</strain>
    </source>
</reference>
<dbReference type="Pfam" id="PF03473">
    <property type="entry name" value="MOSC"/>
    <property type="match status" value="1"/>
</dbReference>
<evidence type="ECO:0000313" key="2">
    <source>
        <dbReference type="EMBL" id="PTL55705.1"/>
    </source>
</evidence>
<sequence>MRQAPPPDGWSDRSAASLAACLATVLDVDTAAVAIDPFELDPGSGYLRGWLAERGLGLVPVDDPEGFGWAGPWIAAIPDHDPEAHRWVVVFGNPAPAGVVWDPLRPDRQDGPADELLEGYVIAQLAPRLEVKRRGRAAEPGTITAIVVAPDAGAPCVEVPHALAIPGRGLEGDRYAAGRGTFSRGTGYGRDITLVEEELLAVARVDGLPITPVQARRNVAVSGIVLDDLIGERFLLGTAECIGRRRCEPCAHLQRLGPPGILRALVHRGGLRADIVVGGEIAVGDLVVPKR</sequence>
<dbReference type="InterPro" id="IPR011037">
    <property type="entry name" value="Pyrv_Knase-like_insert_dom_sf"/>
</dbReference>
<dbReference type="EMBL" id="PYYB01000003">
    <property type="protein sequence ID" value="PTL55705.1"/>
    <property type="molecule type" value="Genomic_DNA"/>
</dbReference>
<dbReference type="AlphaFoldDB" id="A0A2T4UE04"/>
<dbReference type="PANTHER" id="PTHR36930:SF1">
    <property type="entry name" value="MOSC DOMAIN-CONTAINING PROTEIN"/>
    <property type="match status" value="1"/>
</dbReference>